<evidence type="ECO:0000256" key="4">
    <source>
        <dbReference type="ARBA" id="ARBA00022692"/>
    </source>
</evidence>
<dbReference type="InterPro" id="IPR051393">
    <property type="entry name" value="ABC_transporter_permease"/>
</dbReference>
<keyword evidence="3" id="KW-1003">Cell membrane</keyword>
<dbReference type="PANTHER" id="PTHR30193">
    <property type="entry name" value="ABC TRANSPORTER PERMEASE PROTEIN"/>
    <property type="match status" value="1"/>
</dbReference>
<feature type="transmembrane region" description="Helical" evidence="7">
    <location>
        <begin position="35"/>
        <end position="54"/>
    </location>
</feature>
<feature type="transmembrane region" description="Helical" evidence="7">
    <location>
        <begin position="98"/>
        <end position="121"/>
    </location>
</feature>
<reference evidence="10" key="1">
    <citation type="submission" date="2019-09" db="EMBL/GenBank/DDBJ databases">
        <title>Characterisation of the sponge microbiome using genome-centric metagenomics.</title>
        <authorList>
            <person name="Engelberts J.P."/>
            <person name="Robbins S.J."/>
            <person name="De Goeij J.M."/>
            <person name="Aranda M."/>
            <person name="Bell S.C."/>
            <person name="Webster N.S."/>
        </authorList>
    </citation>
    <scope>NUCLEOTIDE SEQUENCE</scope>
    <source>
        <strain evidence="10">SB0662_bin_9</strain>
    </source>
</reference>
<protein>
    <submittedName>
        <fullName evidence="10">Sugar ABC transporter permease</fullName>
    </submittedName>
</protein>
<keyword evidence="6 7" id="KW-0472">Membrane</keyword>
<keyword evidence="2 7" id="KW-0813">Transport</keyword>
<evidence type="ECO:0000313" key="10">
    <source>
        <dbReference type="EMBL" id="MYD89612.1"/>
    </source>
</evidence>
<dbReference type="AlphaFoldDB" id="A0A6B1DSF0"/>
<evidence type="ECO:0000256" key="3">
    <source>
        <dbReference type="ARBA" id="ARBA00022475"/>
    </source>
</evidence>
<dbReference type="Gene3D" id="1.10.3720.10">
    <property type="entry name" value="MetI-like"/>
    <property type="match status" value="1"/>
</dbReference>
<evidence type="ECO:0000256" key="5">
    <source>
        <dbReference type="ARBA" id="ARBA00022989"/>
    </source>
</evidence>
<comment type="subcellular location">
    <subcellularLocation>
        <location evidence="1 7">Cell membrane</location>
        <topology evidence="1 7">Multi-pass membrane protein</topology>
    </subcellularLocation>
</comment>
<evidence type="ECO:0000259" key="9">
    <source>
        <dbReference type="PROSITE" id="PS50928"/>
    </source>
</evidence>
<dbReference type="InterPro" id="IPR000515">
    <property type="entry name" value="MetI-like"/>
</dbReference>
<feature type="transmembrane region" description="Helical" evidence="7">
    <location>
        <begin position="133"/>
        <end position="163"/>
    </location>
</feature>
<comment type="caution">
    <text evidence="10">The sequence shown here is derived from an EMBL/GenBank/DDBJ whole genome shotgun (WGS) entry which is preliminary data.</text>
</comment>
<dbReference type="SUPFAM" id="SSF161098">
    <property type="entry name" value="MetI-like"/>
    <property type="match status" value="1"/>
</dbReference>
<dbReference type="GO" id="GO:0055085">
    <property type="term" value="P:transmembrane transport"/>
    <property type="evidence" value="ECO:0007669"/>
    <property type="project" value="InterPro"/>
</dbReference>
<accession>A0A6B1DSF0</accession>
<keyword evidence="4 7" id="KW-0812">Transmembrane</keyword>
<dbReference type="InterPro" id="IPR035906">
    <property type="entry name" value="MetI-like_sf"/>
</dbReference>
<feature type="transmembrane region" description="Helical" evidence="7">
    <location>
        <begin position="287"/>
        <end position="306"/>
    </location>
</feature>
<name>A0A6B1DSF0_9CHLR</name>
<feature type="region of interest" description="Disordered" evidence="8">
    <location>
        <begin position="1"/>
        <end position="20"/>
    </location>
</feature>
<evidence type="ECO:0000256" key="2">
    <source>
        <dbReference type="ARBA" id="ARBA00022448"/>
    </source>
</evidence>
<evidence type="ECO:0000256" key="6">
    <source>
        <dbReference type="ARBA" id="ARBA00023136"/>
    </source>
</evidence>
<proteinExistence type="inferred from homology"/>
<dbReference type="EMBL" id="VXPY01000030">
    <property type="protein sequence ID" value="MYD89612.1"/>
    <property type="molecule type" value="Genomic_DNA"/>
</dbReference>
<evidence type="ECO:0000256" key="8">
    <source>
        <dbReference type="SAM" id="MobiDB-lite"/>
    </source>
</evidence>
<organism evidence="10">
    <name type="scientific">Caldilineaceae bacterium SB0662_bin_9</name>
    <dbReference type="NCBI Taxonomy" id="2605258"/>
    <lineage>
        <taxon>Bacteria</taxon>
        <taxon>Bacillati</taxon>
        <taxon>Chloroflexota</taxon>
        <taxon>Caldilineae</taxon>
        <taxon>Caldilineales</taxon>
        <taxon>Caldilineaceae</taxon>
    </lineage>
</organism>
<keyword evidence="5 7" id="KW-1133">Transmembrane helix</keyword>
<sequence>MTSTGLSAGPPRLQPSEREARLQHQAQRRRLRRRMLPFVFILPWILGVFLFQAYPILDAFYHSFTIYDVFQPAKWVGLRNYRNLFENTYTRMALLNTLLYVAVSVPGGLIVGLLQALLLNVKVRGLQLFRTLAIVPGTVPAAGAAAVSVFIWSPGLGLINSILEWLGLPWRQSWIIDPVMVKWIFIFMTIQGGIGMLIFLAGLQNVPQELYDASKMDGARSVQTLFSVTLPMLTPYTLFNLLTSLIGAFQYFTAPMLMTGGGPAGGSTFYAQIIYENAFVFFRMGHAAALAWILFVICVVIVFAVFRSSASWVYYEGGN</sequence>
<evidence type="ECO:0000256" key="1">
    <source>
        <dbReference type="ARBA" id="ARBA00004651"/>
    </source>
</evidence>
<comment type="similarity">
    <text evidence="7">Belongs to the binding-protein-dependent transport system permease family.</text>
</comment>
<dbReference type="CDD" id="cd06261">
    <property type="entry name" value="TM_PBP2"/>
    <property type="match status" value="1"/>
</dbReference>
<feature type="transmembrane region" description="Helical" evidence="7">
    <location>
        <begin position="183"/>
        <end position="203"/>
    </location>
</feature>
<gene>
    <name evidence="10" type="ORF">F4Y08_04610</name>
</gene>
<dbReference type="GO" id="GO:0005886">
    <property type="term" value="C:plasma membrane"/>
    <property type="evidence" value="ECO:0007669"/>
    <property type="project" value="UniProtKB-SubCell"/>
</dbReference>
<dbReference type="SUPFAM" id="SSF160964">
    <property type="entry name" value="MalF N-terminal region-like"/>
    <property type="match status" value="1"/>
</dbReference>
<feature type="transmembrane region" description="Helical" evidence="7">
    <location>
        <begin position="224"/>
        <end position="252"/>
    </location>
</feature>
<dbReference type="PANTHER" id="PTHR30193:SF1">
    <property type="entry name" value="ABC TRANSPORTER PERMEASE PROTEIN YESP-RELATED"/>
    <property type="match status" value="1"/>
</dbReference>
<feature type="domain" description="ABC transmembrane type-1" evidence="9">
    <location>
        <begin position="94"/>
        <end position="305"/>
    </location>
</feature>
<dbReference type="Pfam" id="PF00528">
    <property type="entry name" value="BPD_transp_1"/>
    <property type="match status" value="1"/>
</dbReference>
<dbReference type="PROSITE" id="PS50928">
    <property type="entry name" value="ABC_TM1"/>
    <property type="match status" value="1"/>
</dbReference>
<evidence type="ECO:0000256" key="7">
    <source>
        <dbReference type="RuleBase" id="RU363032"/>
    </source>
</evidence>